<dbReference type="Gramene" id="OQU87163">
    <property type="protein sequence ID" value="OQU87163"/>
    <property type="gene ID" value="SORBI_3003G218950"/>
</dbReference>
<dbReference type="InParanoid" id="A0A1W0VYG0"/>
<reference evidence="2" key="2">
    <citation type="journal article" date="2018" name="Plant J.">
        <title>The Sorghum bicolor reference genome: improved assembly, gene annotations, a transcriptome atlas, and signatures of genome organization.</title>
        <authorList>
            <person name="McCormick R.F."/>
            <person name="Truong S.K."/>
            <person name="Sreedasyam A."/>
            <person name="Jenkins J."/>
            <person name="Shu S."/>
            <person name="Sims D."/>
            <person name="Kennedy M."/>
            <person name="Amirebrahimi M."/>
            <person name="Weers B.D."/>
            <person name="McKinley B."/>
            <person name="Mattison A."/>
            <person name="Morishige D.T."/>
            <person name="Grimwood J."/>
            <person name="Schmutz J."/>
            <person name="Mullet J.E."/>
        </authorList>
    </citation>
    <scope>NUCLEOTIDE SEQUENCE [LARGE SCALE GENOMIC DNA]</scope>
    <source>
        <strain evidence="2">cv. BTx623</strain>
    </source>
</reference>
<name>A0A1W0VYG0_SORBI</name>
<dbReference type="AlphaFoldDB" id="A0A1W0VYG0"/>
<dbReference type="Proteomes" id="UP000000768">
    <property type="component" value="Chromosome 3"/>
</dbReference>
<dbReference type="EMBL" id="CM000762">
    <property type="protein sequence ID" value="OQU87163.1"/>
    <property type="molecule type" value="Genomic_DNA"/>
</dbReference>
<organism evidence="1 2">
    <name type="scientific">Sorghum bicolor</name>
    <name type="common">Sorghum</name>
    <name type="synonym">Sorghum vulgare</name>
    <dbReference type="NCBI Taxonomy" id="4558"/>
    <lineage>
        <taxon>Eukaryota</taxon>
        <taxon>Viridiplantae</taxon>
        <taxon>Streptophyta</taxon>
        <taxon>Embryophyta</taxon>
        <taxon>Tracheophyta</taxon>
        <taxon>Spermatophyta</taxon>
        <taxon>Magnoliopsida</taxon>
        <taxon>Liliopsida</taxon>
        <taxon>Poales</taxon>
        <taxon>Poaceae</taxon>
        <taxon>PACMAD clade</taxon>
        <taxon>Panicoideae</taxon>
        <taxon>Andropogonodae</taxon>
        <taxon>Andropogoneae</taxon>
        <taxon>Sorghinae</taxon>
        <taxon>Sorghum</taxon>
    </lineage>
</organism>
<sequence length="68" mass="7795">MNYIRSVHCLFTKLYKLINKVIIILSTSNLEAHLVSIESKIRKIKQDLHISSTTYSTNQTKINAICSD</sequence>
<protein>
    <submittedName>
        <fullName evidence="1">Uncharacterized protein</fullName>
    </submittedName>
</protein>
<gene>
    <name evidence="1" type="ORF">SORBI_3003G218950</name>
</gene>
<evidence type="ECO:0000313" key="2">
    <source>
        <dbReference type="Proteomes" id="UP000000768"/>
    </source>
</evidence>
<keyword evidence="2" id="KW-1185">Reference proteome</keyword>
<proteinExistence type="predicted"/>
<accession>A0A1W0VYG0</accession>
<evidence type="ECO:0000313" key="1">
    <source>
        <dbReference type="EMBL" id="OQU87163.1"/>
    </source>
</evidence>
<reference evidence="1 2" key="1">
    <citation type="journal article" date="2009" name="Nature">
        <title>The Sorghum bicolor genome and the diversification of grasses.</title>
        <authorList>
            <person name="Paterson A.H."/>
            <person name="Bowers J.E."/>
            <person name="Bruggmann R."/>
            <person name="Dubchak I."/>
            <person name="Grimwood J."/>
            <person name="Gundlach H."/>
            <person name="Haberer G."/>
            <person name="Hellsten U."/>
            <person name="Mitros T."/>
            <person name="Poliakov A."/>
            <person name="Schmutz J."/>
            <person name="Spannagl M."/>
            <person name="Tang H."/>
            <person name="Wang X."/>
            <person name="Wicker T."/>
            <person name="Bharti A.K."/>
            <person name="Chapman J."/>
            <person name="Feltus F.A."/>
            <person name="Gowik U."/>
            <person name="Grigoriev I.V."/>
            <person name="Lyons E."/>
            <person name="Maher C.A."/>
            <person name="Martis M."/>
            <person name="Narechania A."/>
            <person name="Otillar R.P."/>
            <person name="Penning B.W."/>
            <person name="Salamov A.A."/>
            <person name="Wang Y."/>
            <person name="Zhang L."/>
            <person name="Carpita N.C."/>
            <person name="Freeling M."/>
            <person name="Gingle A.R."/>
            <person name="Hash C.T."/>
            <person name="Keller B."/>
            <person name="Klein P."/>
            <person name="Kresovich S."/>
            <person name="McCann M.C."/>
            <person name="Ming R."/>
            <person name="Peterson D.G."/>
            <person name="Mehboob-ur-Rahman"/>
            <person name="Ware D."/>
            <person name="Westhoff P."/>
            <person name="Mayer K.F."/>
            <person name="Messing J."/>
            <person name="Rokhsar D.S."/>
        </authorList>
    </citation>
    <scope>NUCLEOTIDE SEQUENCE [LARGE SCALE GENOMIC DNA]</scope>
    <source>
        <strain evidence="2">cv. BTx623</strain>
    </source>
</reference>